<dbReference type="InterPro" id="IPR040138">
    <property type="entry name" value="MIER/MTA"/>
</dbReference>
<dbReference type="GO" id="GO:0003714">
    <property type="term" value="F:transcription corepressor activity"/>
    <property type="evidence" value="ECO:0007669"/>
    <property type="project" value="TreeGrafter"/>
</dbReference>
<evidence type="ECO:0000259" key="8">
    <source>
        <dbReference type="PROSITE" id="PS51156"/>
    </source>
</evidence>
<keyword evidence="4" id="KW-0862">Zinc</keyword>
<dbReference type="PANTHER" id="PTHR10865">
    <property type="entry name" value="METASTASIS-ASSOCIATED PROTEIN AND MESODERM INDUCTION EARLY RESPONSE PROTEIN"/>
    <property type="match status" value="1"/>
</dbReference>
<dbReference type="PROSITE" id="PS51156">
    <property type="entry name" value="ELM2"/>
    <property type="match status" value="1"/>
</dbReference>
<accession>A0A811KPD4</accession>
<dbReference type="InterPro" id="IPR009057">
    <property type="entry name" value="Homeodomain-like_sf"/>
</dbReference>
<dbReference type="SUPFAM" id="SSF46689">
    <property type="entry name" value="Homeodomain-like"/>
    <property type="match status" value="1"/>
</dbReference>
<feature type="region of interest" description="Disordered" evidence="6">
    <location>
        <begin position="776"/>
        <end position="800"/>
    </location>
</feature>
<dbReference type="AlphaFoldDB" id="A0A811KPD4"/>
<dbReference type="GO" id="GO:0043565">
    <property type="term" value="F:sequence-specific DNA binding"/>
    <property type="evidence" value="ECO:0007669"/>
    <property type="project" value="InterPro"/>
</dbReference>
<dbReference type="GO" id="GO:0016581">
    <property type="term" value="C:NuRD complex"/>
    <property type="evidence" value="ECO:0007669"/>
    <property type="project" value="TreeGrafter"/>
</dbReference>
<dbReference type="SMART" id="SM00717">
    <property type="entry name" value="SANT"/>
    <property type="match status" value="1"/>
</dbReference>
<dbReference type="InterPro" id="IPR001005">
    <property type="entry name" value="SANT/Myb"/>
</dbReference>
<keyword evidence="5" id="KW-0539">Nucleus</keyword>
<dbReference type="EMBL" id="CAJFDH010000004">
    <property type="protein sequence ID" value="CAD5218313.1"/>
    <property type="molecule type" value="Genomic_DNA"/>
</dbReference>
<dbReference type="Gene3D" id="4.10.1240.50">
    <property type="match status" value="1"/>
</dbReference>
<dbReference type="Gene3D" id="2.30.30.490">
    <property type="match status" value="1"/>
</dbReference>
<dbReference type="GO" id="GO:0008270">
    <property type="term" value="F:zinc ion binding"/>
    <property type="evidence" value="ECO:0007669"/>
    <property type="project" value="UniProtKB-KW"/>
</dbReference>
<evidence type="ECO:0000256" key="3">
    <source>
        <dbReference type="ARBA" id="ARBA00022771"/>
    </source>
</evidence>
<feature type="domain" description="SANT" evidence="9">
    <location>
        <begin position="407"/>
        <end position="454"/>
    </location>
</feature>
<keyword evidence="11" id="KW-1185">Reference proteome</keyword>
<evidence type="ECO:0000256" key="1">
    <source>
        <dbReference type="ARBA" id="ARBA00004123"/>
    </source>
</evidence>
<dbReference type="PANTHER" id="PTHR10865:SF29">
    <property type="entry name" value="METASTASIS ASSOCIATED 1-LIKE, ISOFORM D"/>
    <property type="match status" value="1"/>
</dbReference>
<feature type="compositionally biased region" description="Basic and acidic residues" evidence="6">
    <location>
        <begin position="777"/>
        <end position="794"/>
    </location>
</feature>
<feature type="region of interest" description="Disordered" evidence="6">
    <location>
        <begin position="459"/>
        <end position="485"/>
    </location>
</feature>
<dbReference type="SMART" id="SM00439">
    <property type="entry name" value="BAH"/>
    <property type="match status" value="1"/>
</dbReference>
<protein>
    <recommendedName>
        <fullName evidence="12">Egg-laying defective protein 27</fullName>
    </recommendedName>
</protein>
<dbReference type="InterPro" id="IPR001025">
    <property type="entry name" value="BAH_dom"/>
</dbReference>
<feature type="compositionally biased region" description="Basic and acidic residues" evidence="6">
    <location>
        <begin position="695"/>
        <end position="712"/>
    </location>
</feature>
<dbReference type="InterPro" id="IPR017884">
    <property type="entry name" value="SANT_dom"/>
</dbReference>
<feature type="compositionally biased region" description="Basic and acidic residues" evidence="6">
    <location>
        <begin position="30"/>
        <end position="57"/>
    </location>
</feature>
<dbReference type="GO" id="GO:0042826">
    <property type="term" value="F:histone deacetylase binding"/>
    <property type="evidence" value="ECO:0007669"/>
    <property type="project" value="TreeGrafter"/>
</dbReference>
<gene>
    <name evidence="10" type="ORF">BOKJ2_LOCUS7523</name>
</gene>
<feature type="region of interest" description="Disordered" evidence="6">
    <location>
        <begin position="539"/>
        <end position="731"/>
    </location>
</feature>
<feature type="region of interest" description="Disordered" evidence="6">
    <location>
        <begin position="1111"/>
        <end position="1144"/>
    </location>
</feature>
<feature type="region of interest" description="Disordered" evidence="6">
    <location>
        <begin position="1"/>
        <end position="90"/>
    </location>
</feature>
<dbReference type="PROSITE" id="PS51293">
    <property type="entry name" value="SANT"/>
    <property type="match status" value="1"/>
</dbReference>
<evidence type="ECO:0008006" key="12">
    <source>
        <dbReference type="Google" id="ProtNLM"/>
    </source>
</evidence>
<comment type="caution">
    <text evidence="10">The sequence shown here is derived from an EMBL/GenBank/DDBJ whole genome shotgun (WGS) entry which is preliminary data.</text>
</comment>
<dbReference type="SMART" id="SM00401">
    <property type="entry name" value="ZnF_GATA"/>
    <property type="match status" value="1"/>
</dbReference>
<dbReference type="Proteomes" id="UP000614601">
    <property type="component" value="Unassembled WGS sequence"/>
</dbReference>
<dbReference type="GO" id="GO:0003713">
    <property type="term" value="F:transcription coactivator activity"/>
    <property type="evidence" value="ECO:0007669"/>
    <property type="project" value="TreeGrafter"/>
</dbReference>
<evidence type="ECO:0000256" key="2">
    <source>
        <dbReference type="ARBA" id="ARBA00022723"/>
    </source>
</evidence>
<dbReference type="Gene3D" id="1.10.10.60">
    <property type="entry name" value="Homeodomain-like"/>
    <property type="match status" value="1"/>
</dbReference>
<evidence type="ECO:0000313" key="11">
    <source>
        <dbReference type="Proteomes" id="UP000614601"/>
    </source>
</evidence>
<feature type="domain" description="ELM2" evidence="8">
    <location>
        <begin position="291"/>
        <end position="396"/>
    </location>
</feature>
<dbReference type="Pfam" id="PF01448">
    <property type="entry name" value="ELM2"/>
    <property type="match status" value="1"/>
</dbReference>
<feature type="compositionally biased region" description="Basic and acidic residues" evidence="6">
    <location>
        <begin position="631"/>
        <end position="648"/>
    </location>
</feature>
<dbReference type="SUPFAM" id="SSF57716">
    <property type="entry name" value="Glucocorticoid receptor-like (DNA-binding domain)"/>
    <property type="match status" value="1"/>
</dbReference>
<dbReference type="CDD" id="cd00202">
    <property type="entry name" value="ZnF_GATA"/>
    <property type="match status" value="1"/>
</dbReference>
<feature type="compositionally biased region" description="Polar residues" evidence="6">
    <location>
        <begin position="613"/>
        <end position="629"/>
    </location>
</feature>
<comment type="subcellular location">
    <subcellularLocation>
        <location evidence="1">Nucleus</location>
    </subcellularLocation>
</comment>
<dbReference type="Pfam" id="PF01426">
    <property type="entry name" value="BAH"/>
    <property type="match status" value="1"/>
</dbReference>
<feature type="compositionally biased region" description="Basic and acidic residues" evidence="6">
    <location>
        <begin position="582"/>
        <end position="600"/>
    </location>
</feature>
<evidence type="ECO:0000256" key="6">
    <source>
        <dbReference type="SAM" id="MobiDB-lite"/>
    </source>
</evidence>
<keyword evidence="2" id="KW-0479">Metal-binding</keyword>
<organism evidence="10 11">
    <name type="scientific">Bursaphelenchus okinawaensis</name>
    <dbReference type="NCBI Taxonomy" id="465554"/>
    <lineage>
        <taxon>Eukaryota</taxon>
        <taxon>Metazoa</taxon>
        <taxon>Ecdysozoa</taxon>
        <taxon>Nematoda</taxon>
        <taxon>Chromadorea</taxon>
        <taxon>Rhabditida</taxon>
        <taxon>Tylenchina</taxon>
        <taxon>Tylenchomorpha</taxon>
        <taxon>Aphelenchoidea</taxon>
        <taxon>Aphelenchoididae</taxon>
        <taxon>Bursaphelenchus</taxon>
    </lineage>
</organism>
<feature type="compositionally biased region" description="Basic and acidic residues" evidence="6">
    <location>
        <begin position="978"/>
        <end position="1009"/>
    </location>
</feature>
<dbReference type="InterPro" id="IPR000679">
    <property type="entry name" value="Znf_GATA"/>
</dbReference>
<dbReference type="InterPro" id="IPR000949">
    <property type="entry name" value="ELM2_dom"/>
</dbReference>
<dbReference type="SMART" id="SM01189">
    <property type="entry name" value="ELM2"/>
    <property type="match status" value="1"/>
</dbReference>
<evidence type="ECO:0000259" key="9">
    <source>
        <dbReference type="PROSITE" id="PS51293"/>
    </source>
</evidence>
<reference evidence="10" key="1">
    <citation type="submission" date="2020-09" db="EMBL/GenBank/DDBJ databases">
        <authorList>
            <person name="Kikuchi T."/>
        </authorList>
    </citation>
    <scope>NUCLEOTIDE SEQUENCE</scope>
    <source>
        <strain evidence="10">SH1</strain>
    </source>
</reference>
<dbReference type="GO" id="GO:0000122">
    <property type="term" value="P:negative regulation of transcription by RNA polymerase II"/>
    <property type="evidence" value="ECO:0007669"/>
    <property type="project" value="TreeGrafter"/>
</dbReference>
<feature type="compositionally biased region" description="Basic and acidic residues" evidence="6">
    <location>
        <begin position="656"/>
        <end position="668"/>
    </location>
</feature>
<feature type="domain" description="BAH" evidence="7">
    <location>
        <begin position="155"/>
        <end position="290"/>
    </location>
</feature>
<name>A0A811KPD4_9BILA</name>
<evidence type="ECO:0000256" key="4">
    <source>
        <dbReference type="ARBA" id="ARBA00022833"/>
    </source>
</evidence>
<proteinExistence type="predicted"/>
<dbReference type="EMBL" id="CAJFCW020000004">
    <property type="protein sequence ID" value="CAG9109980.1"/>
    <property type="molecule type" value="Genomic_DNA"/>
</dbReference>
<dbReference type="Proteomes" id="UP000783686">
    <property type="component" value="Unassembled WGS sequence"/>
</dbReference>
<dbReference type="InterPro" id="IPR043151">
    <property type="entry name" value="BAH_sf"/>
</dbReference>
<dbReference type="GO" id="GO:0003682">
    <property type="term" value="F:chromatin binding"/>
    <property type="evidence" value="ECO:0007669"/>
    <property type="project" value="InterPro"/>
</dbReference>
<feature type="compositionally biased region" description="Acidic residues" evidence="6">
    <location>
        <begin position="714"/>
        <end position="723"/>
    </location>
</feature>
<dbReference type="OrthoDB" id="6147534at2759"/>
<evidence type="ECO:0000256" key="5">
    <source>
        <dbReference type="ARBA" id="ARBA00023242"/>
    </source>
</evidence>
<keyword evidence="3" id="KW-0863">Zinc-finger</keyword>
<evidence type="ECO:0000259" key="7">
    <source>
        <dbReference type="PROSITE" id="PS51038"/>
    </source>
</evidence>
<feature type="compositionally biased region" description="Low complexity" evidence="6">
    <location>
        <begin position="1010"/>
        <end position="1024"/>
    </location>
</feature>
<dbReference type="PROSITE" id="PS51038">
    <property type="entry name" value="BAH"/>
    <property type="match status" value="1"/>
</dbReference>
<evidence type="ECO:0000313" key="10">
    <source>
        <dbReference type="EMBL" id="CAD5218313.1"/>
    </source>
</evidence>
<sequence>MASSAKIDLCRPQNGCLNDLPSTSTGIRPVKPELKSELKTENGSDDEKAPTLHRETDLVYDSDSPKKSPLILKPDPDRPSSSTNYSDLHPEEYNNREWNIEKIQYNTSAAYNSVTSRLTDSLSSNLYDPKKQKTGFAYYTRDKEDFKCFSDDNRTFYRIGDYVYLEMDASSPYVIGKIDSFKMKKASSKNTLQVRCTKFFRRDELIADAISLLDSERADSGVVENNFDVKSRELFPSESQVTAQIGCLRGLCTVLDKSVQFMLENGIQGKDTFFYCMSYTSETGRIAMFHPEIRIGKNHQAEIPKCYSTNTNKVKAHEKDREQLLFEPGRVSEETEKLFVENVKNYRRTAAENCPKMNDLEKKAFLGDRAQNDACEVLHRCNYDAREAIKKAMEEDKIYLENKAFMSAEDCKKFVKGLRNYGKNFHKISKEYFGTSFTRDELVHYYYYWKKETDAFKPKNPTRKSIYPPAKRTTRNGTATPTPSDLIDYDSLSEDEEGALHRACHHCYTSDSRDWHHSGTDRQLLCTNCRHHFKKYGSMRHVENKPERPPAALCREQTPTSNEDGEDGGIRTRSTRANRHRTPCDDRLNRNVDSEPERRTTPQRSVKVRKRSYNVSTGSGEDNHSNVNSPRKKDKDVKNKEKKDKDVADLPPVLENEAKRDQELRETSSSRTSSYDGENGTSKKRERLSPPPEPNARDMKDNDVPPEPKPDINENGDIEDDGYVWEPPKNEWNISNQEHTRIKRLVEITDQSQDTCARTQIVLEIFGDTEWQRKRRERAEARAKQQQQKAEEASKAQQAATSQNSLAGLASLANNAGGLVPQMGSLANGIPGLVGLTSQASMGMPPLPIQSIMNNNGTAGGIMQTGQGIVHFPRMPPPEMLQQQFRPGAHLQSPRGPNLNDLILAHHHLQQQRPWPGLGGFQPNYGLMNPAISMGLPMNAAALAANPQLYQQLQQQQAALQQQQQNQRNNQLLEQMMEERKRQEQREREQREREQREREQREREQRERQLQQQQAAQQAAQQQQNQQQELMNQLIMAGMNPQMLLSYQLQQNMLNAHALQQNPLASMASAMPSASQSNQINAQQLEALMRAQQQSMPAGLNPQMAALLAQQTPQRPTSNAQPTPQPAPTPRTSSSGGPLAGLTQMAGLGGIPGLGAQIAAGIPASQPNMAGMQGATPDMQAMLLQLLNRGPNGLGQK</sequence>
<feature type="region of interest" description="Disordered" evidence="6">
    <location>
        <begin position="978"/>
        <end position="1024"/>
    </location>
</feature>